<reference evidence="2" key="1">
    <citation type="submission" date="2023-11" db="EMBL/GenBank/DDBJ databases">
        <title>Detection of rare carbapenemases in Enterobacterales - comparison of two colorimetric and two CIM-based carbapenemase assays.</title>
        <authorList>
            <person name="Schaffarczyk L."/>
            <person name="Noster J."/>
            <person name="Stelzer Y."/>
            <person name="Sattler J."/>
            <person name="Gatermann S."/>
            <person name="Hamprecht A."/>
        </authorList>
    </citation>
    <scope>NUCLEOTIDE SEQUENCE</scope>
    <source>
        <strain evidence="2">CIM-Cont-037</strain>
    </source>
</reference>
<dbReference type="AlphaFoldDB" id="A0AAW9EFU9"/>
<accession>A0AAW9EFU9</accession>
<evidence type="ECO:0000313" key="3">
    <source>
        <dbReference type="Proteomes" id="UP001279012"/>
    </source>
</evidence>
<sequence>QGLSYALGVVENITLLALIAGFFRPAVGAADALMVAGTGIVTLSLLPQLGRIDSFIIKDVLLIGAGLVLLRHDLRRTLINRRAKQL</sequence>
<dbReference type="Pfam" id="PF04224">
    <property type="entry name" value="DUF417"/>
    <property type="match status" value="1"/>
</dbReference>
<keyword evidence="1" id="KW-0472">Membrane</keyword>
<dbReference type="InterPro" id="IPR007339">
    <property type="entry name" value="RclC-like"/>
</dbReference>
<evidence type="ECO:0000313" key="2">
    <source>
        <dbReference type="EMBL" id="MDX7018786.1"/>
    </source>
</evidence>
<dbReference type="Proteomes" id="UP001279012">
    <property type="component" value="Unassembled WGS sequence"/>
</dbReference>
<feature type="transmembrane region" description="Helical" evidence="1">
    <location>
        <begin position="6"/>
        <end position="23"/>
    </location>
</feature>
<gene>
    <name evidence="2" type="ORF">SJ059_30635</name>
</gene>
<feature type="non-terminal residue" evidence="2">
    <location>
        <position position="86"/>
    </location>
</feature>
<feature type="transmembrane region" description="Helical" evidence="1">
    <location>
        <begin position="55"/>
        <end position="74"/>
    </location>
</feature>
<name>A0AAW9EFU9_KLEAE</name>
<dbReference type="EMBL" id="JAWZZT010001315">
    <property type="protein sequence ID" value="MDX7018786.1"/>
    <property type="molecule type" value="Genomic_DNA"/>
</dbReference>
<evidence type="ECO:0000256" key="1">
    <source>
        <dbReference type="SAM" id="Phobius"/>
    </source>
</evidence>
<comment type="caution">
    <text evidence="2">The sequence shown here is derived from an EMBL/GenBank/DDBJ whole genome shotgun (WGS) entry which is preliminary data.</text>
</comment>
<keyword evidence="1" id="KW-1133">Transmembrane helix</keyword>
<protein>
    <submittedName>
        <fullName evidence="2">DUF417 family protein</fullName>
    </submittedName>
</protein>
<keyword evidence="1" id="KW-0812">Transmembrane</keyword>
<feature type="non-terminal residue" evidence="2">
    <location>
        <position position="1"/>
    </location>
</feature>
<organism evidence="2 3">
    <name type="scientific">Klebsiella aerogenes</name>
    <name type="common">Enterobacter aerogenes</name>
    <dbReference type="NCBI Taxonomy" id="548"/>
    <lineage>
        <taxon>Bacteria</taxon>
        <taxon>Pseudomonadati</taxon>
        <taxon>Pseudomonadota</taxon>
        <taxon>Gammaproteobacteria</taxon>
        <taxon>Enterobacterales</taxon>
        <taxon>Enterobacteriaceae</taxon>
        <taxon>Klebsiella/Raoultella group</taxon>
        <taxon>Klebsiella</taxon>
    </lineage>
</organism>
<proteinExistence type="predicted"/>